<evidence type="ECO:0000256" key="4">
    <source>
        <dbReference type="ARBA" id="ARBA00022759"/>
    </source>
</evidence>
<dbReference type="InterPro" id="IPR050951">
    <property type="entry name" value="Retrovirus_Pol_polyprotein"/>
</dbReference>
<evidence type="ECO:0000256" key="5">
    <source>
        <dbReference type="ARBA" id="ARBA00022801"/>
    </source>
</evidence>
<organism evidence="8 9">
    <name type="scientific">Austropuccinia psidii MF-1</name>
    <dbReference type="NCBI Taxonomy" id="1389203"/>
    <lineage>
        <taxon>Eukaryota</taxon>
        <taxon>Fungi</taxon>
        <taxon>Dikarya</taxon>
        <taxon>Basidiomycota</taxon>
        <taxon>Pucciniomycotina</taxon>
        <taxon>Pucciniomycetes</taxon>
        <taxon>Pucciniales</taxon>
        <taxon>Sphaerophragmiaceae</taxon>
        <taxon>Austropuccinia</taxon>
    </lineage>
</organism>
<evidence type="ECO:0000313" key="8">
    <source>
        <dbReference type="EMBL" id="MBW0515782.1"/>
    </source>
</evidence>
<dbReference type="GO" id="GO:0004519">
    <property type="term" value="F:endonuclease activity"/>
    <property type="evidence" value="ECO:0007669"/>
    <property type="project" value="UniProtKB-KW"/>
</dbReference>
<dbReference type="PANTHER" id="PTHR37984">
    <property type="entry name" value="PROTEIN CBG26694"/>
    <property type="match status" value="1"/>
</dbReference>
<dbReference type="Proteomes" id="UP000765509">
    <property type="component" value="Unassembled WGS sequence"/>
</dbReference>
<dbReference type="GO" id="GO:0016787">
    <property type="term" value="F:hydrolase activity"/>
    <property type="evidence" value="ECO:0007669"/>
    <property type="project" value="UniProtKB-KW"/>
</dbReference>
<dbReference type="InterPro" id="IPR041373">
    <property type="entry name" value="RT_RNaseH"/>
</dbReference>
<dbReference type="InterPro" id="IPR043502">
    <property type="entry name" value="DNA/RNA_pol_sf"/>
</dbReference>
<keyword evidence="5" id="KW-0378">Hydrolase</keyword>
<keyword evidence="3" id="KW-0540">Nuclease</keyword>
<protein>
    <recommendedName>
        <fullName evidence="7">Reverse transcriptase RNase H-like domain-containing protein</fullName>
    </recommendedName>
</protein>
<dbReference type="PANTHER" id="PTHR37984:SF5">
    <property type="entry name" value="PROTEIN NYNRIN-LIKE"/>
    <property type="match status" value="1"/>
</dbReference>
<evidence type="ECO:0000259" key="7">
    <source>
        <dbReference type="Pfam" id="PF17917"/>
    </source>
</evidence>
<gene>
    <name evidence="8" type="ORF">O181_055497</name>
</gene>
<evidence type="ECO:0000313" key="9">
    <source>
        <dbReference type="Proteomes" id="UP000765509"/>
    </source>
</evidence>
<name>A0A9Q3E8Z0_9BASI</name>
<dbReference type="Pfam" id="PF17917">
    <property type="entry name" value="RT_RNaseH"/>
    <property type="match status" value="1"/>
</dbReference>
<reference evidence="8" key="1">
    <citation type="submission" date="2021-03" db="EMBL/GenBank/DDBJ databases">
        <title>Draft genome sequence of rust myrtle Austropuccinia psidii MF-1, a brazilian biotype.</title>
        <authorList>
            <person name="Quecine M.C."/>
            <person name="Pachon D.M.R."/>
            <person name="Bonatelli M.L."/>
            <person name="Correr F.H."/>
            <person name="Franceschini L.M."/>
            <person name="Leite T.F."/>
            <person name="Margarido G.R.A."/>
            <person name="Almeida C.A."/>
            <person name="Ferrarezi J.A."/>
            <person name="Labate C.A."/>
        </authorList>
    </citation>
    <scope>NUCLEOTIDE SEQUENCE</scope>
    <source>
        <strain evidence="8">MF-1</strain>
    </source>
</reference>
<accession>A0A9Q3E8Z0</accession>
<evidence type="ECO:0000256" key="2">
    <source>
        <dbReference type="ARBA" id="ARBA00022695"/>
    </source>
</evidence>
<keyword evidence="1" id="KW-0808">Transferase</keyword>
<evidence type="ECO:0000256" key="3">
    <source>
        <dbReference type="ARBA" id="ARBA00022722"/>
    </source>
</evidence>
<dbReference type="OrthoDB" id="2283961at2759"/>
<comment type="caution">
    <text evidence="8">The sequence shown here is derived from an EMBL/GenBank/DDBJ whole genome shotgun (WGS) entry which is preliminary data.</text>
</comment>
<feature type="domain" description="Reverse transcriptase RNase H-like" evidence="7">
    <location>
        <begin position="2"/>
        <end position="68"/>
    </location>
</feature>
<sequence>MQLKDSEARYGATQTECLCLVWALEKPHYYLEGAAFEVYTDCTALKPLLNMKTTNRHRLRCQIAIQEYRGNMNIIYKNSKSHTNADGLSRWPLDNGKSNPAYDPEVAVKIPIHFMEIDRRKNFRFSECTPGSGTLDSGNTDSAEIETPILGISSSELHNELFSAVLKSYAKHKQCGTSVQFL</sequence>
<keyword evidence="6" id="KW-0695">RNA-directed DNA polymerase</keyword>
<keyword evidence="2" id="KW-0548">Nucleotidyltransferase</keyword>
<keyword evidence="4" id="KW-0255">Endonuclease</keyword>
<evidence type="ECO:0000256" key="1">
    <source>
        <dbReference type="ARBA" id="ARBA00022679"/>
    </source>
</evidence>
<dbReference type="EMBL" id="AVOT02024845">
    <property type="protein sequence ID" value="MBW0515782.1"/>
    <property type="molecule type" value="Genomic_DNA"/>
</dbReference>
<dbReference type="AlphaFoldDB" id="A0A9Q3E8Z0"/>
<evidence type="ECO:0000256" key="6">
    <source>
        <dbReference type="ARBA" id="ARBA00022918"/>
    </source>
</evidence>
<dbReference type="SUPFAM" id="SSF56672">
    <property type="entry name" value="DNA/RNA polymerases"/>
    <property type="match status" value="1"/>
</dbReference>
<proteinExistence type="predicted"/>
<keyword evidence="9" id="KW-1185">Reference proteome</keyword>
<dbReference type="GO" id="GO:0003964">
    <property type="term" value="F:RNA-directed DNA polymerase activity"/>
    <property type="evidence" value="ECO:0007669"/>
    <property type="project" value="UniProtKB-KW"/>
</dbReference>